<gene>
    <name evidence="1" type="ORF">VB798_15510</name>
</gene>
<dbReference type="Pfam" id="PF13384">
    <property type="entry name" value="HTH_23"/>
    <property type="match status" value="1"/>
</dbReference>
<keyword evidence="2" id="KW-1185">Reference proteome</keyword>
<dbReference type="RefSeq" id="WP_323259918.1">
    <property type="nucleotide sequence ID" value="NZ_JAYGIM010000011.1"/>
</dbReference>
<reference evidence="1 2" key="1">
    <citation type="submission" date="2023-12" db="EMBL/GenBank/DDBJ databases">
        <title>Novel species of the genus Arcicella isolated from rivers.</title>
        <authorList>
            <person name="Lu H."/>
        </authorList>
    </citation>
    <scope>NUCLEOTIDE SEQUENCE [LARGE SCALE GENOMIC DNA]</scope>
    <source>
        <strain evidence="1 2">DC25W</strain>
    </source>
</reference>
<sequence>MGRFNTPILSESAKLALEQDFKTSQVHCYHMRCQVILLKSTGRKSEEVGEITGMTYVSVNAWVKRYKDLGIEGLINRSVKDVM</sequence>
<evidence type="ECO:0000313" key="1">
    <source>
        <dbReference type="EMBL" id="MEA5428000.1"/>
    </source>
</evidence>
<dbReference type="Proteomes" id="UP001302222">
    <property type="component" value="Unassembled WGS sequence"/>
</dbReference>
<accession>A0ABU5SL19</accession>
<protein>
    <submittedName>
        <fullName evidence="1">Helix-turn-helix domain-containing protein</fullName>
    </submittedName>
</protein>
<dbReference type="EMBL" id="JAYGIM010000011">
    <property type="protein sequence ID" value="MEA5428000.1"/>
    <property type="molecule type" value="Genomic_DNA"/>
</dbReference>
<organism evidence="1 2">
    <name type="scientific">Arcicella lustrica</name>
    <dbReference type="NCBI Taxonomy" id="2984196"/>
    <lineage>
        <taxon>Bacteria</taxon>
        <taxon>Pseudomonadati</taxon>
        <taxon>Bacteroidota</taxon>
        <taxon>Cytophagia</taxon>
        <taxon>Cytophagales</taxon>
        <taxon>Flectobacillaceae</taxon>
        <taxon>Arcicella</taxon>
    </lineage>
</organism>
<evidence type="ECO:0000313" key="2">
    <source>
        <dbReference type="Proteomes" id="UP001302222"/>
    </source>
</evidence>
<comment type="caution">
    <text evidence="1">The sequence shown here is derived from an EMBL/GenBank/DDBJ whole genome shotgun (WGS) entry which is preliminary data.</text>
</comment>
<name>A0ABU5SL19_9BACT</name>
<proteinExistence type="predicted"/>